<dbReference type="RefSeq" id="WP_196955089.1">
    <property type="nucleotide sequence ID" value="NZ_JADWYK010000005.1"/>
</dbReference>
<proteinExistence type="predicted"/>
<sequence length="55" mass="6314">MPHLQPGDLVFISEEVGQWLKLVRAGRDATRYNPELVPYFLRKSSLRGAKTFVIL</sequence>
<gene>
    <name evidence="1" type="ORF">I5L79_10965</name>
</gene>
<evidence type="ECO:0000313" key="1">
    <source>
        <dbReference type="EMBL" id="MBG8554069.1"/>
    </source>
</evidence>
<protein>
    <submittedName>
        <fullName evidence="1">Uncharacterized protein</fullName>
    </submittedName>
</protein>
<reference evidence="1 2" key="1">
    <citation type="submission" date="2020-11" db="EMBL/GenBank/DDBJ databases">
        <title>Hymenobacter sp.</title>
        <authorList>
            <person name="Kim M.K."/>
        </authorList>
    </citation>
    <scope>NUCLEOTIDE SEQUENCE [LARGE SCALE GENOMIC DNA]</scope>
    <source>
        <strain evidence="1 2">BT594</strain>
    </source>
</reference>
<evidence type="ECO:0000313" key="2">
    <source>
        <dbReference type="Proteomes" id="UP000601099"/>
    </source>
</evidence>
<keyword evidence="2" id="KW-1185">Reference proteome</keyword>
<comment type="caution">
    <text evidence="1">The sequence shown here is derived from an EMBL/GenBank/DDBJ whole genome shotgun (WGS) entry which is preliminary data.</text>
</comment>
<organism evidence="1 2">
    <name type="scientific">Hymenobacter guriensis</name>
    <dbReference type="NCBI Taxonomy" id="2793065"/>
    <lineage>
        <taxon>Bacteria</taxon>
        <taxon>Pseudomonadati</taxon>
        <taxon>Bacteroidota</taxon>
        <taxon>Cytophagia</taxon>
        <taxon>Cytophagales</taxon>
        <taxon>Hymenobacteraceae</taxon>
        <taxon>Hymenobacter</taxon>
    </lineage>
</organism>
<accession>A0ABS0L3R1</accession>
<name>A0ABS0L3R1_9BACT</name>
<dbReference type="Proteomes" id="UP000601099">
    <property type="component" value="Unassembled WGS sequence"/>
</dbReference>
<dbReference type="EMBL" id="JADWYK010000005">
    <property type="protein sequence ID" value="MBG8554069.1"/>
    <property type="molecule type" value="Genomic_DNA"/>
</dbReference>